<comment type="catalytic activity">
    <reaction evidence="6">
        <text>guanosine(527) in 16S rRNA + S-adenosyl-L-methionine = N(7)-methylguanosine(527) in 16S rRNA + S-adenosyl-L-homocysteine</text>
        <dbReference type="Rhea" id="RHEA:42732"/>
        <dbReference type="Rhea" id="RHEA-COMP:10209"/>
        <dbReference type="Rhea" id="RHEA-COMP:10210"/>
        <dbReference type="ChEBI" id="CHEBI:57856"/>
        <dbReference type="ChEBI" id="CHEBI:59789"/>
        <dbReference type="ChEBI" id="CHEBI:74269"/>
        <dbReference type="ChEBI" id="CHEBI:74480"/>
        <dbReference type="EC" id="2.1.1.170"/>
    </reaction>
</comment>
<evidence type="ECO:0000256" key="4">
    <source>
        <dbReference type="ARBA" id="ARBA00022679"/>
    </source>
</evidence>
<evidence type="ECO:0000256" key="3">
    <source>
        <dbReference type="ARBA" id="ARBA00022603"/>
    </source>
</evidence>
<comment type="function">
    <text evidence="6">Specifically methylates the N7 position of guanine in position 527 of 16S rRNA.</text>
</comment>
<keyword evidence="4 6" id="KW-0808">Transferase</keyword>
<keyword evidence="5 6" id="KW-0949">S-adenosyl-L-methionine</keyword>
<organism evidence="7 8">
    <name type="scientific">Mesosutterella porci</name>
    <dbReference type="NCBI Taxonomy" id="2915351"/>
    <lineage>
        <taxon>Bacteria</taxon>
        <taxon>Pseudomonadati</taxon>
        <taxon>Pseudomonadota</taxon>
        <taxon>Betaproteobacteria</taxon>
        <taxon>Burkholderiales</taxon>
        <taxon>Sutterellaceae</taxon>
        <taxon>Mesosutterella</taxon>
    </lineage>
</organism>
<evidence type="ECO:0000256" key="2">
    <source>
        <dbReference type="ARBA" id="ARBA00022552"/>
    </source>
</evidence>
<sequence length="217" mass="24138">MNDEALKKLRLGLDDLELSLSSVQQSVLLDYLELLARWNRVFNLTSIESVQEGVTRHLLDCLSLVPYLRDRGVAEDAKIIDVGSGGGLPAVVLSVCFPKAEIISIDAVGKKSRFVSQAAAQLRLPNLQAVHARIEDCRDLSADLAVCRAFSSLRLFLSLTEHCVRLGGTWIAMKGKRPDSEMKDLPENFFVSDVRYPVRVPGLQEDRTFVEIKRKGT</sequence>
<keyword evidence="1 6" id="KW-0963">Cytoplasm</keyword>
<dbReference type="GO" id="GO:0008168">
    <property type="term" value="F:methyltransferase activity"/>
    <property type="evidence" value="ECO:0007669"/>
    <property type="project" value="UniProtKB-KW"/>
</dbReference>
<accession>A0ABS9MNG3</accession>
<evidence type="ECO:0000256" key="1">
    <source>
        <dbReference type="ARBA" id="ARBA00022490"/>
    </source>
</evidence>
<evidence type="ECO:0000256" key="5">
    <source>
        <dbReference type="ARBA" id="ARBA00022691"/>
    </source>
</evidence>
<feature type="binding site" evidence="6">
    <location>
        <position position="83"/>
    </location>
    <ligand>
        <name>S-adenosyl-L-methionine</name>
        <dbReference type="ChEBI" id="CHEBI:59789"/>
    </ligand>
</feature>
<evidence type="ECO:0000313" key="7">
    <source>
        <dbReference type="EMBL" id="MCG5030155.1"/>
    </source>
</evidence>
<dbReference type="EMBL" id="JAKNCT010000002">
    <property type="protein sequence ID" value="MCG5030155.1"/>
    <property type="molecule type" value="Genomic_DNA"/>
</dbReference>
<protein>
    <recommendedName>
        <fullName evidence="6">Ribosomal RNA small subunit methyltransferase G</fullName>
        <ecNumber evidence="6">2.1.1.170</ecNumber>
    </recommendedName>
    <alternativeName>
        <fullName evidence="6">16S rRNA 7-methylguanosine methyltransferase</fullName>
        <shortName evidence="6">16S rRNA m7G methyltransferase</shortName>
    </alternativeName>
</protein>
<dbReference type="RefSeq" id="WP_237977812.1">
    <property type="nucleotide sequence ID" value="NZ_JAKNCT010000002.1"/>
</dbReference>
<comment type="subcellular location">
    <subcellularLocation>
        <location evidence="6">Cytoplasm</location>
    </subcellularLocation>
</comment>
<keyword evidence="8" id="KW-1185">Reference proteome</keyword>
<dbReference type="InterPro" id="IPR029063">
    <property type="entry name" value="SAM-dependent_MTases_sf"/>
</dbReference>
<dbReference type="Proteomes" id="UP001297600">
    <property type="component" value="Unassembled WGS sequence"/>
</dbReference>
<dbReference type="PANTHER" id="PTHR31760:SF0">
    <property type="entry name" value="S-ADENOSYL-L-METHIONINE-DEPENDENT METHYLTRANSFERASES SUPERFAMILY PROTEIN"/>
    <property type="match status" value="1"/>
</dbReference>
<dbReference type="EC" id="2.1.1.170" evidence="6"/>
<evidence type="ECO:0000256" key="6">
    <source>
        <dbReference type="HAMAP-Rule" id="MF_00074"/>
    </source>
</evidence>
<name>A0ABS9MNG3_9BURK</name>
<reference evidence="7 8" key="1">
    <citation type="submission" date="2022-02" db="EMBL/GenBank/DDBJ databases">
        <title>Mesosutterella porci, a novel member of the family Sutterellaceae from pig feces.</title>
        <authorList>
            <person name="Wylensek D."/>
            <person name="Clavel T."/>
        </authorList>
    </citation>
    <scope>NUCLEOTIDE SEQUENCE [LARGE SCALE GENOMIC DNA]</scope>
    <source>
        <strain evidence="8">oilRF-744-wt-GAM-9</strain>
    </source>
</reference>
<dbReference type="GO" id="GO:0032259">
    <property type="term" value="P:methylation"/>
    <property type="evidence" value="ECO:0007669"/>
    <property type="project" value="UniProtKB-KW"/>
</dbReference>
<dbReference type="InterPro" id="IPR003682">
    <property type="entry name" value="rRNA_ssu_MeTfrase_G"/>
</dbReference>
<feature type="binding site" evidence="6">
    <location>
        <begin position="134"/>
        <end position="135"/>
    </location>
    <ligand>
        <name>S-adenosyl-L-methionine</name>
        <dbReference type="ChEBI" id="CHEBI:59789"/>
    </ligand>
</feature>
<keyword evidence="2 6" id="KW-0698">rRNA processing</keyword>
<feature type="binding site" evidence="6">
    <location>
        <position position="148"/>
    </location>
    <ligand>
        <name>S-adenosyl-L-methionine</name>
        <dbReference type="ChEBI" id="CHEBI:59789"/>
    </ligand>
</feature>
<gene>
    <name evidence="6 7" type="primary">rsmG</name>
    <name evidence="7" type="ORF">MAF45_01620</name>
</gene>
<dbReference type="NCBIfam" id="TIGR00138">
    <property type="entry name" value="rsmG_gidB"/>
    <property type="match status" value="1"/>
</dbReference>
<comment type="similarity">
    <text evidence="6">Belongs to the methyltransferase superfamily. RNA methyltransferase RsmG family.</text>
</comment>
<dbReference type="HAMAP" id="MF_00074">
    <property type="entry name" value="16SrRNA_methyltr_G"/>
    <property type="match status" value="1"/>
</dbReference>
<dbReference type="PANTHER" id="PTHR31760">
    <property type="entry name" value="S-ADENOSYL-L-METHIONINE-DEPENDENT METHYLTRANSFERASES SUPERFAMILY PROTEIN"/>
    <property type="match status" value="1"/>
</dbReference>
<feature type="binding site" evidence="6">
    <location>
        <position position="88"/>
    </location>
    <ligand>
        <name>S-adenosyl-L-methionine</name>
        <dbReference type="ChEBI" id="CHEBI:59789"/>
    </ligand>
</feature>
<proteinExistence type="inferred from homology"/>
<comment type="caution">
    <text evidence="6">Lacks conserved residue(s) required for the propagation of feature annotation.</text>
</comment>
<evidence type="ECO:0000313" key="8">
    <source>
        <dbReference type="Proteomes" id="UP001297600"/>
    </source>
</evidence>
<keyword evidence="3 6" id="KW-0489">Methyltransferase</keyword>
<dbReference type="Pfam" id="PF02527">
    <property type="entry name" value="GidB"/>
    <property type="match status" value="1"/>
</dbReference>
<dbReference type="PIRSF" id="PIRSF003078">
    <property type="entry name" value="GidB"/>
    <property type="match status" value="1"/>
</dbReference>
<comment type="caution">
    <text evidence="7">The sequence shown here is derived from an EMBL/GenBank/DDBJ whole genome shotgun (WGS) entry which is preliminary data.</text>
</comment>
<dbReference type="Gene3D" id="3.40.50.150">
    <property type="entry name" value="Vaccinia Virus protein VP39"/>
    <property type="match status" value="1"/>
</dbReference>
<dbReference type="SUPFAM" id="SSF53335">
    <property type="entry name" value="S-adenosyl-L-methionine-dependent methyltransferases"/>
    <property type="match status" value="1"/>
</dbReference>